<organism evidence="1">
    <name type="scientific">marine sediment metagenome</name>
    <dbReference type="NCBI Taxonomy" id="412755"/>
    <lineage>
        <taxon>unclassified sequences</taxon>
        <taxon>metagenomes</taxon>
        <taxon>ecological metagenomes</taxon>
    </lineage>
</organism>
<evidence type="ECO:0000313" key="1">
    <source>
        <dbReference type="EMBL" id="GAG52217.1"/>
    </source>
</evidence>
<comment type="caution">
    <text evidence="1">The sequence shown here is derived from an EMBL/GenBank/DDBJ whole genome shotgun (WGS) entry which is preliminary data.</text>
</comment>
<gene>
    <name evidence="1" type="ORF">S01H1_77664</name>
</gene>
<dbReference type="AlphaFoldDB" id="X0Z0M7"/>
<name>X0Z0M7_9ZZZZ</name>
<reference evidence="1" key="1">
    <citation type="journal article" date="2014" name="Front. Microbiol.">
        <title>High frequency of phylogenetically diverse reductive dehalogenase-homologous genes in deep subseafloor sedimentary metagenomes.</title>
        <authorList>
            <person name="Kawai M."/>
            <person name="Futagami T."/>
            <person name="Toyoda A."/>
            <person name="Takaki Y."/>
            <person name="Nishi S."/>
            <person name="Hori S."/>
            <person name="Arai W."/>
            <person name="Tsubouchi T."/>
            <person name="Morono Y."/>
            <person name="Uchiyama I."/>
            <person name="Ito T."/>
            <person name="Fujiyama A."/>
            <person name="Inagaki F."/>
            <person name="Takami H."/>
        </authorList>
    </citation>
    <scope>NUCLEOTIDE SEQUENCE</scope>
    <source>
        <strain evidence="1">Expedition CK06-06</strain>
    </source>
</reference>
<proteinExistence type="predicted"/>
<dbReference type="EMBL" id="BARS01052216">
    <property type="protein sequence ID" value="GAG52217.1"/>
    <property type="molecule type" value="Genomic_DNA"/>
</dbReference>
<sequence>MTNIVVNKELEKSLLEKELTANVEEQQLIRYLQTLWRNKDKIAPPREVGFFRQKWFCPKCNERLFPKEYILTLMVVMQGSYTYFKCECGYERAE</sequence>
<protein>
    <submittedName>
        <fullName evidence="1">Uncharacterized protein</fullName>
    </submittedName>
</protein>
<accession>X0Z0M7</accession>